<evidence type="ECO:0000313" key="2">
    <source>
        <dbReference type="Proteomes" id="UP000830375"/>
    </source>
</evidence>
<reference evidence="1 2" key="1">
    <citation type="submission" date="2022-01" db="EMBL/GenBank/DDBJ databases">
        <title>A high-quality chromosome-level genome assembly of rohu carp, Labeo rohita.</title>
        <authorList>
            <person name="Arick M.A. II"/>
            <person name="Hsu C.-Y."/>
            <person name="Magbanua Z."/>
            <person name="Pechanova O."/>
            <person name="Grover C."/>
            <person name="Miller E."/>
            <person name="Thrash A."/>
            <person name="Ezzel L."/>
            <person name="Alam S."/>
            <person name="Benzie J."/>
            <person name="Hamilton M."/>
            <person name="Karsi A."/>
            <person name="Lawrence M.L."/>
            <person name="Peterson D.G."/>
        </authorList>
    </citation>
    <scope>NUCLEOTIDE SEQUENCE [LARGE SCALE GENOMIC DNA]</scope>
    <source>
        <strain evidence="2">BAU-BD-2019</strain>
        <tissue evidence="1">Blood</tissue>
    </source>
</reference>
<protein>
    <submittedName>
        <fullName evidence="1">Caveolin-3</fullName>
    </submittedName>
</protein>
<dbReference type="Proteomes" id="UP000830375">
    <property type="component" value="Unassembled WGS sequence"/>
</dbReference>
<evidence type="ECO:0000313" key="1">
    <source>
        <dbReference type="EMBL" id="KAI2651204.1"/>
    </source>
</evidence>
<sequence length="218" mass="23849">MVLWERVLELSAGTSSKDFGPRLPTTLRISTPSAAVGSSFPRAPPRPPVPEMLPDSISSSSSPWDHLRATLSLSSHRCLRPPPPWLLPPSVSPWAVVFTVLWFCNIWPLLLSSPSWMLPPSVPLWSLCPPVLTSLLPAPFQPFSNSSTSSKDSPLHSLLSFPVFHYGTSHVVIRAPAAALKKLRRLSQSAALKSLSWYFDATRDSHKASAPPLVGQNF</sequence>
<gene>
    <name evidence="1" type="ORF">H4Q32_019238</name>
</gene>
<accession>A0ABQ8LKM8</accession>
<dbReference type="EMBL" id="JACTAM010000021">
    <property type="protein sequence ID" value="KAI2651204.1"/>
    <property type="molecule type" value="Genomic_DNA"/>
</dbReference>
<proteinExistence type="predicted"/>
<organism evidence="1 2">
    <name type="scientific">Labeo rohita</name>
    <name type="common">Indian major carp</name>
    <name type="synonym">Cyprinus rohita</name>
    <dbReference type="NCBI Taxonomy" id="84645"/>
    <lineage>
        <taxon>Eukaryota</taxon>
        <taxon>Metazoa</taxon>
        <taxon>Chordata</taxon>
        <taxon>Craniata</taxon>
        <taxon>Vertebrata</taxon>
        <taxon>Euteleostomi</taxon>
        <taxon>Actinopterygii</taxon>
        <taxon>Neopterygii</taxon>
        <taxon>Teleostei</taxon>
        <taxon>Ostariophysi</taxon>
        <taxon>Cypriniformes</taxon>
        <taxon>Cyprinidae</taxon>
        <taxon>Labeoninae</taxon>
        <taxon>Labeonini</taxon>
        <taxon>Labeo</taxon>
    </lineage>
</organism>
<comment type="caution">
    <text evidence="1">The sequence shown here is derived from an EMBL/GenBank/DDBJ whole genome shotgun (WGS) entry which is preliminary data.</text>
</comment>
<keyword evidence="2" id="KW-1185">Reference proteome</keyword>
<name>A0ABQ8LKM8_LABRO</name>